<dbReference type="Pfam" id="PF18050">
    <property type="entry name" value="Cyclophil_like2"/>
    <property type="match status" value="1"/>
</dbReference>
<evidence type="ECO:0000313" key="3">
    <source>
        <dbReference type="EMBL" id="GAA6269354.1"/>
    </source>
</evidence>
<reference evidence="3 4" key="1">
    <citation type="submission" date="2024-04" db="EMBL/GenBank/DDBJ databases">
        <title>Defined microbial consortia suppress multidrug-resistant proinflammatory Enterobacteriaceae via ecological control.</title>
        <authorList>
            <person name="Furuichi M."/>
            <person name="Kawaguchi T."/>
            <person name="Pust M."/>
            <person name="Yasuma K."/>
            <person name="Plichta D."/>
            <person name="Hasegawa N."/>
            <person name="Ohya T."/>
            <person name="Bhattarai S."/>
            <person name="Sasajima S."/>
            <person name="Aoto Y."/>
            <person name="Tuganbaev T."/>
            <person name="Yaginuma M."/>
            <person name="Ueda M."/>
            <person name="Okahashi N."/>
            <person name="Amafuji K."/>
            <person name="Kiridooshi Y."/>
            <person name="Sugita K."/>
            <person name="Strazar M."/>
            <person name="Skelly A."/>
            <person name="Suda W."/>
            <person name="Hattori M."/>
            <person name="Nakamoto N."/>
            <person name="Caballero S."/>
            <person name="Norman J."/>
            <person name="Olle B."/>
            <person name="Tanoue T."/>
            <person name="Arita M."/>
            <person name="Bucci V."/>
            <person name="Atarashi K."/>
            <person name="Xavier R."/>
            <person name="Honda K."/>
        </authorList>
    </citation>
    <scope>NUCLEOTIDE SEQUENCE [LARGE SCALE GENOMIC DNA]</scope>
    <source>
        <strain evidence="4">f13</strain>
    </source>
</reference>
<feature type="domain" description="Cyclophilin-like" evidence="2">
    <location>
        <begin position="64"/>
        <end position="165"/>
    </location>
</feature>
<protein>
    <recommendedName>
        <fullName evidence="2">Cyclophilin-like domain-containing protein</fullName>
    </recommendedName>
</protein>
<organism evidence="3 4">
    <name type="scientific">Enterocloster alcoholdehydrogenati</name>
    <dbReference type="NCBI Taxonomy" id="2547410"/>
    <lineage>
        <taxon>Bacteria</taxon>
        <taxon>Bacillati</taxon>
        <taxon>Bacillota</taxon>
        <taxon>Clostridia</taxon>
        <taxon>Lachnospirales</taxon>
        <taxon>Lachnospiraceae</taxon>
        <taxon>Enterocloster</taxon>
    </lineage>
</organism>
<dbReference type="Gene3D" id="2.40.100.20">
    <property type="match status" value="1"/>
</dbReference>
<evidence type="ECO:0000313" key="4">
    <source>
        <dbReference type="Proteomes" id="UP001600894"/>
    </source>
</evidence>
<evidence type="ECO:0000259" key="2">
    <source>
        <dbReference type="Pfam" id="PF18050"/>
    </source>
</evidence>
<evidence type="ECO:0000256" key="1">
    <source>
        <dbReference type="SAM" id="MobiDB-lite"/>
    </source>
</evidence>
<sequence length="176" mass="18978">MFLAAALVGCGAAAETASDSPAQAGADERNEEELSLEENGSGTANEQPEEIVPTEEETMQIQVQAGEHQIVFQLNDSTGARSLYEQLPLTVENEDFSNNEKTFYPPEKLDVSDTPLADGNVGTLAYYEPWGDVVLFYGSCQPNSSLYQLGKAISGQEYIREISGVMEISAVTGTIE</sequence>
<dbReference type="Proteomes" id="UP001600894">
    <property type="component" value="Unassembled WGS sequence"/>
</dbReference>
<dbReference type="EMBL" id="BAABXL010000001">
    <property type="protein sequence ID" value="GAA6269354.1"/>
    <property type="molecule type" value="Genomic_DNA"/>
</dbReference>
<feature type="region of interest" description="Disordered" evidence="1">
    <location>
        <begin position="12"/>
        <end position="49"/>
    </location>
</feature>
<name>A0ABQ0AZ96_9FIRM</name>
<keyword evidence="4" id="KW-1185">Reference proteome</keyword>
<comment type="caution">
    <text evidence="3">The sequence shown here is derived from an EMBL/GenBank/DDBJ whole genome shotgun (WGS) entry which is preliminary data.</text>
</comment>
<dbReference type="InterPro" id="IPR029000">
    <property type="entry name" value="Cyclophilin-like_dom_sf"/>
</dbReference>
<dbReference type="SUPFAM" id="SSF50891">
    <property type="entry name" value="Cyclophilin-like"/>
    <property type="match status" value="1"/>
</dbReference>
<dbReference type="InterPro" id="IPR041183">
    <property type="entry name" value="Cyclophilin-like"/>
</dbReference>
<proteinExistence type="predicted"/>
<gene>
    <name evidence="3" type="ORF">F130042H8_24140</name>
</gene>
<accession>A0ABQ0AZ96</accession>
<dbReference type="RefSeq" id="WP_390471180.1">
    <property type="nucleotide sequence ID" value="NZ_BAABXL010000001.1"/>
</dbReference>